<evidence type="ECO:0000313" key="1">
    <source>
        <dbReference type="EMBL" id="AVQ30881.1"/>
    </source>
</evidence>
<dbReference type="GeneID" id="77467643"/>
<protein>
    <submittedName>
        <fullName evidence="1">Uncharacterized protein</fullName>
    </submittedName>
</protein>
<reference evidence="2" key="1">
    <citation type="journal article" date="2018" name="MSphere">
        <title>Fusobacterium Genomics Using MinION and Illumina Sequencing Enables Genome Completion and Correction.</title>
        <authorList>
            <person name="Todd S.M."/>
            <person name="Settlage R.E."/>
            <person name="Lahmers K.K."/>
            <person name="Slade D.J."/>
        </authorList>
    </citation>
    <scope>NUCLEOTIDE SEQUENCE [LARGE SCALE GENOMIC DNA]</scope>
    <source>
        <strain evidence="2">ATCC 27725</strain>
    </source>
</reference>
<sequence>MAKKLITPNNVTQYLNGNKLYVDKDMILSPGVKDYFKEKMITLIYGETELCEEKKCCEKQSAENLKDMIIRVLEKDFNIYDKKLAELILKKIEGVIK</sequence>
<organism evidence="1 2">
    <name type="scientific">Fusobacterium varium ATCC 27725</name>
    <dbReference type="NCBI Taxonomy" id="469618"/>
    <lineage>
        <taxon>Bacteria</taxon>
        <taxon>Fusobacteriati</taxon>
        <taxon>Fusobacteriota</taxon>
        <taxon>Fusobacteriia</taxon>
        <taxon>Fusobacteriales</taxon>
        <taxon>Fusobacteriaceae</taxon>
        <taxon>Fusobacterium</taxon>
    </lineage>
</organism>
<proteinExistence type="predicted"/>
<dbReference type="RefSeq" id="WP_005949835.1">
    <property type="nucleotide sequence ID" value="NZ_CP028103.1"/>
</dbReference>
<dbReference type="EMBL" id="CP028103">
    <property type="protein sequence ID" value="AVQ30881.1"/>
    <property type="molecule type" value="Genomic_DNA"/>
</dbReference>
<evidence type="ECO:0000313" key="2">
    <source>
        <dbReference type="Proteomes" id="UP000241238"/>
    </source>
</evidence>
<dbReference type="Proteomes" id="UP000241238">
    <property type="component" value="Chromosome"/>
</dbReference>
<accession>A0ABN5JFM1</accession>
<name>A0ABN5JFM1_FUSVA</name>
<gene>
    <name evidence="1" type="ORF">C4N18_06525</name>
</gene>
<keyword evidence="2" id="KW-1185">Reference proteome</keyword>